<dbReference type="AlphaFoldDB" id="A0A2X2W0P7"/>
<accession>A0A2X2W0P7</accession>
<gene>
    <name evidence="2" type="ORF">NCTC13028_01380</name>
</gene>
<name>A0A2X2W0P7_CLOCO</name>
<feature type="signal peptide" evidence="1">
    <location>
        <begin position="1"/>
        <end position="26"/>
    </location>
</feature>
<evidence type="ECO:0000313" key="2">
    <source>
        <dbReference type="EMBL" id="SQB34468.1"/>
    </source>
</evidence>
<evidence type="ECO:0000313" key="3">
    <source>
        <dbReference type="Proteomes" id="UP000250223"/>
    </source>
</evidence>
<dbReference type="EMBL" id="UAWC01000010">
    <property type="protein sequence ID" value="SQB34468.1"/>
    <property type="molecule type" value="Genomic_DNA"/>
</dbReference>
<dbReference type="RefSeq" id="WP_111921473.1">
    <property type="nucleotide sequence ID" value="NZ_UAWC01000010.1"/>
</dbReference>
<keyword evidence="1" id="KW-0732">Signal</keyword>
<proteinExistence type="predicted"/>
<dbReference type="Proteomes" id="UP000250223">
    <property type="component" value="Unassembled WGS sequence"/>
</dbReference>
<sequence length="131" mass="13869">MFLKKINKILIGGFVASTLMVSQAYAASYVSGTSTGGNLGKALCNGSIATYDGEYAIAATNVNTTSGIKAVKITLHYTDASSESDDFSGYDTSVSGKKYRSKLKPLNSASAKHSFSSKEYGKWYGKTSKGF</sequence>
<evidence type="ECO:0000256" key="1">
    <source>
        <dbReference type="SAM" id="SignalP"/>
    </source>
</evidence>
<reference evidence="2 3" key="1">
    <citation type="submission" date="2018-06" db="EMBL/GenBank/DDBJ databases">
        <authorList>
            <consortium name="Pathogen Informatics"/>
            <person name="Doyle S."/>
        </authorList>
    </citation>
    <scope>NUCLEOTIDE SEQUENCE [LARGE SCALE GENOMIC DNA]</scope>
    <source>
        <strain evidence="2 3">NCTC13028</strain>
    </source>
</reference>
<feature type="chain" id="PRO_5016148157" evidence="1">
    <location>
        <begin position="27"/>
        <end position="131"/>
    </location>
</feature>
<protein>
    <submittedName>
        <fullName evidence="2">Uncharacterized protein</fullName>
    </submittedName>
</protein>
<organism evidence="2 3">
    <name type="scientific">Clostridium cochlearium</name>
    <dbReference type="NCBI Taxonomy" id="1494"/>
    <lineage>
        <taxon>Bacteria</taxon>
        <taxon>Bacillati</taxon>
        <taxon>Bacillota</taxon>
        <taxon>Clostridia</taxon>
        <taxon>Eubacteriales</taxon>
        <taxon>Clostridiaceae</taxon>
        <taxon>Clostridium</taxon>
    </lineage>
</organism>